<dbReference type="InterPro" id="IPR012339">
    <property type="entry name" value="Phage_T4_Gp32_ssDNA-bd"/>
</dbReference>
<dbReference type="EMBL" id="MN740699">
    <property type="protein sequence ID" value="QHU08797.1"/>
    <property type="molecule type" value="Genomic_DNA"/>
</dbReference>
<reference evidence="4" key="1">
    <citation type="journal article" date="2020" name="Nature">
        <title>Giant virus diversity and host interactions through global metagenomics.</title>
        <authorList>
            <person name="Schulz F."/>
            <person name="Roux S."/>
            <person name="Paez-Espino D."/>
            <person name="Jungbluth S."/>
            <person name="Walsh D.A."/>
            <person name="Denef V.J."/>
            <person name="McMahon K.D."/>
            <person name="Konstantinidis K.T."/>
            <person name="Eloe-Fadrosh E.A."/>
            <person name="Kyrpides N.C."/>
            <person name="Woyke T."/>
        </authorList>
    </citation>
    <scope>NUCLEOTIDE SEQUENCE</scope>
    <source>
        <strain evidence="4">GVMAG-S-1064190-84</strain>
    </source>
</reference>
<keyword evidence="2" id="KW-0235">DNA replication</keyword>
<dbReference type="InterPro" id="IPR012340">
    <property type="entry name" value="NA-bd_OB-fold"/>
</dbReference>
<dbReference type="InterPro" id="IPR046395">
    <property type="entry name" value="SSB_T4"/>
</dbReference>
<proteinExistence type="inferred from homology"/>
<sequence>MANALDRLKKRNNLEDLQKRLETESKKSYEQDDSRMWYPKLDKSGNALAVIRFLPVYDPDDEDALDWVKLYSHGFQGDNGLWYIENCPTTLPDGTCPCCESNVKLYKTGNESDKKIAQSRKRKLHYYTNVYVISDPTNPEAEGTVKIFRFGATIFDKIKGAIKPEFADETPIDPFNMWNGANFKLKIRKVDGEIKYDKSEFDKSSALASTDAEIEKIWQQGYALKEFISPDKFKTYEKLTERLHKVLEIVSKDEIFESKTSSRKVIDQDDDDKEFDMKIDENISENDEFGDLEAEFQKLAS</sequence>
<organism evidence="4">
    <name type="scientific">viral metagenome</name>
    <dbReference type="NCBI Taxonomy" id="1070528"/>
    <lineage>
        <taxon>unclassified sequences</taxon>
        <taxon>metagenomes</taxon>
        <taxon>organismal metagenomes</taxon>
    </lineage>
</organism>
<dbReference type="SUPFAM" id="SSF50249">
    <property type="entry name" value="Nucleic acid-binding proteins"/>
    <property type="match status" value="1"/>
</dbReference>
<keyword evidence="1" id="KW-0678">Repressor</keyword>
<evidence type="ECO:0000259" key="3">
    <source>
        <dbReference type="Pfam" id="PF08804"/>
    </source>
</evidence>
<dbReference type="HAMAP" id="MF_04152">
    <property type="entry name" value="SSB_T4"/>
    <property type="match status" value="1"/>
</dbReference>
<dbReference type="GO" id="GO:0039693">
    <property type="term" value="P:viral DNA genome replication"/>
    <property type="evidence" value="ECO:0007669"/>
    <property type="project" value="UniProtKB-KW"/>
</dbReference>
<dbReference type="InterPro" id="IPR044947">
    <property type="entry name" value="Phage_T4_Gp32_ssDNA-bd_sf"/>
</dbReference>
<dbReference type="AlphaFoldDB" id="A0A6C0JWN2"/>
<name>A0A6C0JWN2_9ZZZZ</name>
<accession>A0A6C0JWN2</accession>
<dbReference type="Gene3D" id="3.90.198.10">
    <property type="entry name" value="Replication Fork Single-Stranded Dna Binding Protein"/>
    <property type="match status" value="1"/>
</dbReference>
<protein>
    <recommendedName>
        <fullName evidence="3">Bacteriophage T4 Gp32 single-stranded DNA-binding domain-containing protein</fullName>
    </recommendedName>
</protein>
<evidence type="ECO:0000256" key="1">
    <source>
        <dbReference type="ARBA" id="ARBA00022491"/>
    </source>
</evidence>
<evidence type="ECO:0000256" key="2">
    <source>
        <dbReference type="ARBA" id="ARBA00023109"/>
    </source>
</evidence>
<keyword evidence="2" id="KW-1194">Viral DNA replication</keyword>
<evidence type="ECO:0000313" key="4">
    <source>
        <dbReference type="EMBL" id="QHU08797.1"/>
    </source>
</evidence>
<dbReference type="GO" id="GO:0003697">
    <property type="term" value="F:single-stranded DNA binding"/>
    <property type="evidence" value="ECO:0007669"/>
    <property type="project" value="InterPro"/>
</dbReference>
<dbReference type="Pfam" id="PF08804">
    <property type="entry name" value="gp32"/>
    <property type="match status" value="1"/>
</dbReference>
<feature type="domain" description="Bacteriophage T4 Gp32 single-stranded DNA-binding" evidence="3">
    <location>
        <begin position="45"/>
        <end position="246"/>
    </location>
</feature>